<dbReference type="EMBL" id="CAWUPB010001173">
    <property type="protein sequence ID" value="CAK7346903.1"/>
    <property type="molecule type" value="Genomic_DNA"/>
</dbReference>
<sequence length="839" mass="93503">MGSSNRNKLEVFPVVVRGEGFYFMHDERLDRRLKRKNVGTQSFKANSTGKSNICKDSKALKSSPDSVCIQKDGHDSDVGDEDYMKFYDGLVRGLFVDSDAHLDIKPSSFKKNNGRYGSSKCTKSPANAPKSSSCILLDDDDENDEVDGCNIKFLKDLNGGLYNGSDCDACVDIEYALSKKQNGVRSTDNVNVSVDLVKGLVENHFGGIGAVDGGCMDASLDSGNANTSSVDDDTTPMSPADGIANVGTVHVGKGDARAGDDNIVDDGHLNNGIVREEAGDDGNNADDGSVGDGADNNEDPDYEMFLDNYRQDKKSCVLEFSLTNEITVTVRYDSQDGCKIEKPDTERDCLKSKNTGNRKLLKIDSRSDRMEATSDTMKKRVEALRKLRDVPARERKFSVFEGKMKKEHVNLISCRADRRACKRPSPEDLCPTNCKRKCETKLDMAQRTLRDVPSREIKVSAVESNLNVETVDLSSYRANEGASKRPSPEALGLTHKVKPTMVNHRAEIQRKSRVSVPSREGKVSAVKSKLRKESIDPVSCRENVHARKRPVQETIGSYIYKRKCKMHSDTENCRMETQTKMKDVPVKERGNLAVERNLEKHSLNAVPQGGNGHANKKPSPQAPSSTNCKCKYEMNLDMVDHSYHIFLNSLKKDGGYVVFGSQNGKGVLYKSNEQSSSDSEVIVMDTNQLLGGIDTPFVISKVRISEDEDWRDNGVSGKFREELMKILEKPYNEREYEELWQTISHRGRVERDIDLRSGSKRCETKAIGKSYLDHHPDLEAKIQLAKSDKPKILNLMRGFFYWLMNTSHGGSGVFLPWLDSSCLKMQPQHNKGMSLITLE</sequence>
<name>A0AAV1S7P2_9ROSI</name>
<evidence type="ECO:0000313" key="2">
    <source>
        <dbReference type="EMBL" id="CAK7346903.1"/>
    </source>
</evidence>
<dbReference type="PANTHER" id="PTHR34194:SF2">
    <property type="entry name" value="F14J8.16 PROTEIN"/>
    <property type="match status" value="1"/>
</dbReference>
<dbReference type="PANTHER" id="PTHR34194">
    <property type="entry name" value="F14J8.16 PROTEIN"/>
    <property type="match status" value="1"/>
</dbReference>
<reference evidence="2 3" key="1">
    <citation type="submission" date="2024-01" db="EMBL/GenBank/DDBJ databases">
        <authorList>
            <person name="Waweru B."/>
        </authorList>
    </citation>
    <scope>NUCLEOTIDE SEQUENCE [LARGE SCALE GENOMIC DNA]</scope>
</reference>
<dbReference type="Proteomes" id="UP001314170">
    <property type="component" value="Unassembled WGS sequence"/>
</dbReference>
<comment type="caution">
    <text evidence="2">The sequence shown here is derived from an EMBL/GenBank/DDBJ whole genome shotgun (WGS) entry which is preliminary data.</text>
</comment>
<feature type="compositionally biased region" description="Low complexity" evidence="1">
    <location>
        <begin position="285"/>
        <end position="294"/>
    </location>
</feature>
<protein>
    <submittedName>
        <fullName evidence="2">Uncharacterized protein</fullName>
    </submittedName>
</protein>
<accession>A0AAV1S7P2</accession>
<evidence type="ECO:0000256" key="1">
    <source>
        <dbReference type="SAM" id="MobiDB-lite"/>
    </source>
</evidence>
<dbReference type="AlphaFoldDB" id="A0AAV1S7P2"/>
<feature type="region of interest" description="Disordered" evidence="1">
    <location>
        <begin position="603"/>
        <end position="626"/>
    </location>
</feature>
<gene>
    <name evidence="2" type="ORF">DCAF_LOCUS19582</name>
</gene>
<organism evidence="2 3">
    <name type="scientific">Dovyalis caffra</name>
    <dbReference type="NCBI Taxonomy" id="77055"/>
    <lineage>
        <taxon>Eukaryota</taxon>
        <taxon>Viridiplantae</taxon>
        <taxon>Streptophyta</taxon>
        <taxon>Embryophyta</taxon>
        <taxon>Tracheophyta</taxon>
        <taxon>Spermatophyta</taxon>
        <taxon>Magnoliopsida</taxon>
        <taxon>eudicotyledons</taxon>
        <taxon>Gunneridae</taxon>
        <taxon>Pentapetalae</taxon>
        <taxon>rosids</taxon>
        <taxon>fabids</taxon>
        <taxon>Malpighiales</taxon>
        <taxon>Salicaceae</taxon>
        <taxon>Flacourtieae</taxon>
        <taxon>Dovyalis</taxon>
    </lineage>
</organism>
<proteinExistence type="predicted"/>
<feature type="region of interest" description="Disordered" evidence="1">
    <location>
        <begin position="273"/>
        <end position="301"/>
    </location>
</feature>
<keyword evidence="3" id="KW-1185">Reference proteome</keyword>
<evidence type="ECO:0000313" key="3">
    <source>
        <dbReference type="Proteomes" id="UP001314170"/>
    </source>
</evidence>